<dbReference type="GO" id="GO:0031125">
    <property type="term" value="P:rRNA 3'-end processing"/>
    <property type="evidence" value="ECO:0007669"/>
    <property type="project" value="TreeGrafter"/>
</dbReference>
<feature type="domain" description="HD" evidence="4">
    <location>
        <begin position="163"/>
        <end position="280"/>
    </location>
</feature>
<dbReference type="Pfam" id="PF01966">
    <property type="entry name" value="HD"/>
    <property type="match status" value="1"/>
</dbReference>
<dbReference type="InterPro" id="IPR012340">
    <property type="entry name" value="NA-bd_OB-fold"/>
</dbReference>
<dbReference type="CDD" id="cd04492">
    <property type="entry name" value="YhaM_OBF_like"/>
    <property type="match status" value="1"/>
</dbReference>
<dbReference type="InterPro" id="IPR050798">
    <property type="entry name" value="YhaM_exoribonuc/phosphodiest"/>
</dbReference>
<protein>
    <submittedName>
        <fullName evidence="5">HD domain-containing protein</fullName>
    </submittedName>
</protein>
<feature type="domain" description="OB" evidence="3">
    <location>
        <begin position="25"/>
        <end position="90"/>
    </location>
</feature>
<dbReference type="GO" id="GO:0004527">
    <property type="term" value="F:exonuclease activity"/>
    <property type="evidence" value="ECO:0007669"/>
    <property type="project" value="UniProtKB-KW"/>
</dbReference>
<evidence type="ECO:0000256" key="2">
    <source>
        <dbReference type="ARBA" id="ARBA00022839"/>
    </source>
</evidence>
<dbReference type="PANTHER" id="PTHR37294">
    <property type="entry name" value="3'-5' EXORIBONUCLEASE YHAM"/>
    <property type="match status" value="1"/>
</dbReference>
<keyword evidence="1" id="KW-0378">Hydrolase</keyword>
<sequence length="321" mass="36551">MTKKIYEFEIDEALELFALIKSADVRKAKNNKPFIAFTFQDKSGQIDGKFWDAKDEDIARFQAGTVVQVTGKREMYQNNPQLRITKLRPITDSEPYTPEMFMERAPMRTEDMVEEINQTLFEITSAPVNRIVRHILNKYHKAFFEFPAAKRHHHAFPGGLSFHTVSILRLAKAVAKNYPTVNHSLLFGGVILHDIGKTIELSGSMSTEYTLKGNLIGHIVLMDEEITKACEALKINEDNEDVILLKHVVLAHHGKLEYGSPVVPHLLEAEIIHHLDMLDASINMIDTALARTTEGTFSERIFGLENRSFYKPHSHTKPEVE</sequence>
<dbReference type="InterPro" id="IPR006674">
    <property type="entry name" value="HD_domain"/>
</dbReference>
<dbReference type="CDD" id="cd00077">
    <property type="entry name" value="HDc"/>
    <property type="match status" value="1"/>
</dbReference>
<dbReference type="AlphaFoldDB" id="A0A6G7WG32"/>
<dbReference type="EMBL" id="CP049889">
    <property type="protein sequence ID" value="QIK51148.1"/>
    <property type="molecule type" value="Genomic_DNA"/>
</dbReference>
<dbReference type="FunFam" id="1.10.3210.10:FF:000008">
    <property type="entry name" value="3'-5' exoribonuclease YhaM"/>
    <property type="match status" value="1"/>
</dbReference>
<reference evidence="5 6" key="1">
    <citation type="journal article" date="2017" name="Int. J. Syst. Evol. Microbiol.">
        <title>Jeotgalibaca porci sp. nov. and Jeotgalibaca arthritidis sp. nov., isolated from pigs, and emended description of the genus Jeotgalibaca.</title>
        <authorList>
            <person name="Zamora L."/>
            <person name="Perez-Sancho M."/>
            <person name="Dominguez L."/>
            <person name="Fernandez-Garayzabal J.F."/>
            <person name="Vela A.I."/>
        </authorList>
    </citation>
    <scope>NUCLEOTIDE SEQUENCE [LARGE SCALE GENOMIC DNA]</scope>
    <source>
        <strain evidence="5 6">CCUG 69148</strain>
    </source>
</reference>
<evidence type="ECO:0000313" key="5">
    <source>
        <dbReference type="EMBL" id="QIK51148.1"/>
    </source>
</evidence>
<evidence type="ECO:0000259" key="4">
    <source>
        <dbReference type="Pfam" id="PF01966"/>
    </source>
</evidence>
<dbReference type="PANTHER" id="PTHR37294:SF1">
    <property type="entry name" value="3'-5' EXORIBONUCLEASE YHAM"/>
    <property type="match status" value="1"/>
</dbReference>
<keyword evidence="2" id="KW-0269">Exonuclease</keyword>
<dbReference type="Gene3D" id="1.10.3210.10">
    <property type="entry name" value="Hypothetical protein af1432"/>
    <property type="match status" value="1"/>
</dbReference>
<dbReference type="Proteomes" id="UP000501830">
    <property type="component" value="Chromosome"/>
</dbReference>
<keyword evidence="2" id="KW-0540">Nuclease</keyword>
<evidence type="ECO:0000256" key="1">
    <source>
        <dbReference type="ARBA" id="ARBA00022801"/>
    </source>
</evidence>
<name>A0A6G7WG32_9LACT</name>
<evidence type="ECO:0000259" key="3">
    <source>
        <dbReference type="Pfam" id="PF01336"/>
    </source>
</evidence>
<dbReference type="Gene3D" id="2.40.50.140">
    <property type="entry name" value="Nucleic acid-binding proteins"/>
    <property type="match status" value="1"/>
</dbReference>
<dbReference type="RefSeq" id="WP_166062196.1">
    <property type="nucleotide sequence ID" value="NZ_CP049889.1"/>
</dbReference>
<gene>
    <name evidence="5" type="ORF">G7058_03155</name>
</gene>
<dbReference type="GO" id="GO:0003676">
    <property type="term" value="F:nucleic acid binding"/>
    <property type="evidence" value="ECO:0007669"/>
    <property type="project" value="InterPro"/>
</dbReference>
<evidence type="ECO:0000313" key="6">
    <source>
        <dbReference type="Proteomes" id="UP000501830"/>
    </source>
</evidence>
<organism evidence="5 6">
    <name type="scientific">Jeotgalibaca porci</name>
    <dbReference type="NCBI Taxonomy" id="1868793"/>
    <lineage>
        <taxon>Bacteria</taxon>
        <taxon>Bacillati</taxon>
        <taxon>Bacillota</taxon>
        <taxon>Bacilli</taxon>
        <taxon>Lactobacillales</taxon>
        <taxon>Carnobacteriaceae</taxon>
        <taxon>Jeotgalibaca</taxon>
    </lineage>
</organism>
<dbReference type="SUPFAM" id="SSF109604">
    <property type="entry name" value="HD-domain/PDEase-like"/>
    <property type="match status" value="1"/>
</dbReference>
<dbReference type="SUPFAM" id="SSF50249">
    <property type="entry name" value="Nucleic acid-binding proteins"/>
    <property type="match status" value="1"/>
</dbReference>
<dbReference type="KEGG" id="jpo:G7058_03155"/>
<dbReference type="InterPro" id="IPR003607">
    <property type="entry name" value="HD/PDEase_dom"/>
</dbReference>
<keyword evidence="6" id="KW-1185">Reference proteome</keyword>
<dbReference type="InterPro" id="IPR004365">
    <property type="entry name" value="NA-bd_OB_tRNA"/>
</dbReference>
<proteinExistence type="predicted"/>
<dbReference type="Pfam" id="PF01336">
    <property type="entry name" value="tRNA_anti-codon"/>
    <property type="match status" value="1"/>
</dbReference>
<accession>A0A6G7WG32</accession>
<dbReference type="GeneID" id="94552261"/>